<reference evidence="7 8" key="2">
    <citation type="journal article" date="2022" name="Mol. Biol. Evol.">
        <title>Comparative Genomics Reveals Insights into the Divergent Evolution of Astigmatic Mites and Household Pest Adaptations.</title>
        <authorList>
            <person name="Xiong Q."/>
            <person name="Wan A.T."/>
            <person name="Liu X."/>
            <person name="Fung C.S."/>
            <person name="Xiao X."/>
            <person name="Malainual N."/>
            <person name="Hou J."/>
            <person name="Wang L."/>
            <person name="Wang M."/>
            <person name="Yang K.Y."/>
            <person name="Cui Y."/>
            <person name="Leung E.L."/>
            <person name="Nong W."/>
            <person name="Shin S.K."/>
            <person name="Au S.W."/>
            <person name="Jeong K.Y."/>
            <person name="Chew F.T."/>
            <person name="Hui J.H."/>
            <person name="Leung T.F."/>
            <person name="Tungtrongchitr A."/>
            <person name="Zhong N."/>
            <person name="Liu Z."/>
            <person name="Tsui S.K."/>
        </authorList>
    </citation>
    <scope>NUCLEOTIDE SEQUENCE [LARGE SCALE GENOMIC DNA]</scope>
    <source>
        <strain evidence="7">Derp</strain>
    </source>
</reference>
<evidence type="ECO:0000256" key="1">
    <source>
        <dbReference type="ARBA" id="ARBA00004141"/>
    </source>
</evidence>
<accession>A0ABQ8IW02</accession>
<protein>
    <recommendedName>
        <fullName evidence="9">Progestin and adipoQ receptor family member 3-like</fullName>
    </recommendedName>
</protein>
<keyword evidence="8" id="KW-1185">Reference proteome</keyword>
<sequence length="278" mass="32723">MLNYLNKLNSANETPKWIVDNPYIRKWFRPSNLNHFECLCSMFTIHNQTSNIWTHLFGLFISHYYVYYRFPSHLINSIDILFMSITYTGITISYYCSILYHIFNIGSSYEFSCFLTRLDYFGIIFHLIGCMLTLVYFVYYHHSSFIQFGYVLMFIIIGSICLLMNYYSMFTSIVNTNMNGWKRTLIFVLVAALSLPPQLKICWNYPLKIVSFVLLTDFSYLLAGLIYSLKYPERLFPGHCDLFSSHAIFHIIIIIAGIGSMHSLSMISYYQINMTKLY</sequence>
<feature type="transmembrane region" description="Helical" evidence="6">
    <location>
        <begin position="123"/>
        <end position="141"/>
    </location>
</feature>
<feature type="transmembrane region" description="Helical" evidence="6">
    <location>
        <begin position="247"/>
        <end position="270"/>
    </location>
</feature>
<dbReference type="EMBL" id="NJHN03000111">
    <property type="protein sequence ID" value="KAH9414386.1"/>
    <property type="molecule type" value="Genomic_DNA"/>
</dbReference>
<feature type="transmembrane region" description="Helical" evidence="6">
    <location>
        <begin position="148"/>
        <end position="168"/>
    </location>
</feature>
<keyword evidence="5 6" id="KW-0472">Membrane</keyword>
<evidence type="ECO:0000256" key="3">
    <source>
        <dbReference type="ARBA" id="ARBA00022692"/>
    </source>
</evidence>
<comment type="caution">
    <text evidence="7">The sequence shown here is derived from an EMBL/GenBank/DDBJ whole genome shotgun (WGS) entry which is preliminary data.</text>
</comment>
<name>A0ABQ8IW02_DERPT</name>
<feature type="transmembrane region" description="Helical" evidence="6">
    <location>
        <begin position="80"/>
        <end position="103"/>
    </location>
</feature>
<comment type="similarity">
    <text evidence="2">Belongs to the ADIPOR family.</text>
</comment>
<evidence type="ECO:0000256" key="5">
    <source>
        <dbReference type="ARBA" id="ARBA00023136"/>
    </source>
</evidence>
<feature type="transmembrane region" description="Helical" evidence="6">
    <location>
        <begin position="180"/>
        <end position="197"/>
    </location>
</feature>
<dbReference type="Pfam" id="PF03006">
    <property type="entry name" value="HlyIII"/>
    <property type="match status" value="1"/>
</dbReference>
<dbReference type="InterPro" id="IPR004254">
    <property type="entry name" value="AdipoR/HlyIII-related"/>
</dbReference>
<dbReference type="PANTHER" id="PTHR20855">
    <property type="entry name" value="ADIPOR/PROGESTIN RECEPTOR-RELATED"/>
    <property type="match status" value="1"/>
</dbReference>
<feature type="transmembrane region" description="Helical" evidence="6">
    <location>
        <begin position="52"/>
        <end position="68"/>
    </location>
</feature>
<comment type="subcellular location">
    <subcellularLocation>
        <location evidence="1">Membrane</location>
        <topology evidence="1">Multi-pass membrane protein</topology>
    </subcellularLocation>
</comment>
<feature type="transmembrane region" description="Helical" evidence="6">
    <location>
        <begin position="209"/>
        <end position="227"/>
    </location>
</feature>
<evidence type="ECO:0008006" key="9">
    <source>
        <dbReference type="Google" id="ProtNLM"/>
    </source>
</evidence>
<evidence type="ECO:0000256" key="2">
    <source>
        <dbReference type="ARBA" id="ARBA00007018"/>
    </source>
</evidence>
<dbReference type="Proteomes" id="UP000887458">
    <property type="component" value="Unassembled WGS sequence"/>
</dbReference>
<dbReference type="PANTHER" id="PTHR20855:SF52">
    <property type="entry name" value="ADIPONECTIN RECEPTOR PROTEIN"/>
    <property type="match status" value="1"/>
</dbReference>
<organism evidence="7 8">
    <name type="scientific">Dermatophagoides pteronyssinus</name>
    <name type="common">European house dust mite</name>
    <dbReference type="NCBI Taxonomy" id="6956"/>
    <lineage>
        <taxon>Eukaryota</taxon>
        <taxon>Metazoa</taxon>
        <taxon>Ecdysozoa</taxon>
        <taxon>Arthropoda</taxon>
        <taxon>Chelicerata</taxon>
        <taxon>Arachnida</taxon>
        <taxon>Acari</taxon>
        <taxon>Acariformes</taxon>
        <taxon>Sarcoptiformes</taxon>
        <taxon>Astigmata</taxon>
        <taxon>Psoroptidia</taxon>
        <taxon>Analgoidea</taxon>
        <taxon>Pyroglyphidae</taxon>
        <taxon>Dermatophagoidinae</taxon>
        <taxon>Dermatophagoides</taxon>
    </lineage>
</organism>
<keyword evidence="4 6" id="KW-1133">Transmembrane helix</keyword>
<evidence type="ECO:0000256" key="6">
    <source>
        <dbReference type="SAM" id="Phobius"/>
    </source>
</evidence>
<gene>
    <name evidence="7" type="ORF">DERP_012036</name>
</gene>
<reference evidence="7 8" key="1">
    <citation type="journal article" date="2018" name="J. Allergy Clin. Immunol.">
        <title>High-quality assembly of Dermatophagoides pteronyssinus genome and transcriptome reveals a wide range of novel allergens.</title>
        <authorList>
            <person name="Liu X.Y."/>
            <person name="Yang K.Y."/>
            <person name="Wang M.Q."/>
            <person name="Kwok J.S."/>
            <person name="Zeng X."/>
            <person name="Yang Z."/>
            <person name="Xiao X.J."/>
            <person name="Lau C.P."/>
            <person name="Li Y."/>
            <person name="Huang Z.M."/>
            <person name="Ba J.G."/>
            <person name="Yim A.K."/>
            <person name="Ouyang C.Y."/>
            <person name="Ngai S.M."/>
            <person name="Chan T.F."/>
            <person name="Leung E.L."/>
            <person name="Liu L."/>
            <person name="Liu Z.G."/>
            <person name="Tsui S.K."/>
        </authorList>
    </citation>
    <scope>NUCLEOTIDE SEQUENCE [LARGE SCALE GENOMIC DNA]</scope>
    <source>
        <strain evidence="7">Derp</strain>
    </source>
</reference>
<keyword evidence="3 6" id="KW-0812">Transmembrane</keyword>
<evidence type="ECO:0000313" key="7">
    <source>
        <dbReference type="EMBL" id="KAH9414386.1"/>
    </source>
</evidence>
<evidence type="ECO:0000313" key="8">
    <source>
        <dbReference type="Proteomes" id="UP000887458"/>
    </source>
</evidence>
<evidence type="ECO:0000256" key="4">
    <source>
        <dbReference type="ARBA" id="ARBA00022989"/>
    </source>
</evidence>
<proteinExistence type="inferred from homology"/>